<gene>
    <name evidence="1" type="ORF">NUW58_g3292</name>
</gene>
<evidence type="ECO:0000313" key="2">
    <source>
        <dbReference type="Proteomes" id="UP001143856"/>
    </source>
</evidence>
<accession>A0ACC1PES5</accession>
<evidence type="ECO:0000313" key="1">
    <source>
        <dbReference type="EMBL" id="KAJ2989785.1"/>
    </source>
</evidence>
<keyword evidence="2" id="KW-1185">Reference proteome</keyword>
<name>A0ACC1PES5_9PEZI</name>
<dbReference type="EMBL" id="JAPDGR010000491">
    <property type="protein sequence ID" value="KAJ2989785.1"/>
    <property type="molecule type" value="Genomic_DNA"/>
</dbReference>
<comment type="caution">
    <text evidence="1">The sequence shown here is derived from an EMBL/GenBank/DDBJ whole genome shotgun (WGS) entry which is preliminary data.</text>
</comment>
<protein>
    <submittedName>
        <fullName evidence="1">Uncharacterized protein</fullName>
    </submittedName>
</protein>
<dbReference type="Proteomes" id="UP001143856">
    <property type="component" value="Unassembled WGS sequence"/>
</dbReference>
<proteinExistence type="predicted"/>
<organism evidence="1 2">
    <name type="scientific">Xylaria curta</name>
    <dbReference type="NCBI Taxonomy" id="42375"/>
    <lineage>
        <taxon>Eukaryota</taxon>
        <taxon>Fungi</taxon>
        <taxon>Dikarya</taxon>
        <taxon>Ascomycota</taxon>
        <taxon>Pezizomycotina</taxon>
        <taxon>Sordariomycetes</taxon>
        <taxon>Xylariomycetidae</taxon>
        <taxon>Xylariales</taxon>
        <taxon>Xylariaceae</taxon>
        <taxon>Xylaria</taxon>
    </lineage>
</organism>
<reference evidence="1" key="1">
    <citation type="submission" date="2022-10" db="EMBL/GenBank/DDBJ databases">
        <title>Genome Sequence of Xylaria curta.</title>
        <authorList>
            <person name="Buettner E."/>
        </authorList>
    </citation>
    <scope>NUCLEOTIDE SEQUENCE</scope>
    <source>
        <strain evidence="1">Babe10</strain>
    </source>
</reference>
<sequence>MGINMTTDRGDVSPASWRDDEPFNALLKGDDLHPHDYEELRIGHDFDRIQAPRSVDTPAMRSRQFFVGYSWEDHWINDQISTGPVSELDDTTVAIDASYYLQLFLTNPPYQEPLLPALGGLTGIQSHIESDLDSWKANNTTPFFIFNGQSVVGSDEVAIQRGLQANAGTDEAWNLYFQSQANEAVSAFGSNKGAYLVQNLYPLLQTILDRRGLYFKVTPVNAAAQLAYFDMIDSDQCSVIMGSQELLLYPIEDLVVRWIDWETSTFGCLQKKNIIKHLGVSESTFIDAFLMTGTSFLPGFPPLKEPNITSRQPSSVQDAVNLLRTSEKSVTTACNSFNDILSKRDPNWLQKYRRAWMSVNHFTYIDETGEIKTHNYDTLTHDNWEYLGYQLSPELYHYLDRGLIGARLPSWLSYGQIVVFPTLDGVSPAEYRHLVTNQLMELRQLAIFLVLPRMNRGIQFKPINVRVWYDDKYSHKIEYRQQDPQALKALQQVHSWDVKKEIVKQHFPGAQHGSVLFEVTALKNPDFAKATITKGRVKNIASGELVLSIALWRYLHLRGYINDNHELTAWGQALAKSLEVLESTVVKHPKVPGLFEAVLLAFELIRFDLLNTRNQHSELNGLPMNGSNDDKASLLLISRCTILLKLRHQANGYTGPLSKNFLCFRSLSSSVRESCRDLFEAIVASLFLYAQTERERDDYLHIGQTLPFLTDTDVALGIAVKTFLDDISPDESAEQKATKKADFPGKFVPYATNFYEDLDIACEFFDALHAGVKTLNNEISSGDKNVWDKAAAYLQLRR</sequence>